<dbReference type="AlphaFoldDB" id="R6I9M6"/>
<proteinExistence type="predicted"/>
<dbReference type="STRING" id="1262914.BN533_01941"/>
<gene>
    <name evidence="1" type="ORF">BN533_01941</name>
</gene>
<protein>
    <submittedName>
        <fullName evidence="1">Uncharacterized protein</fullName>
    </submittedName>
</protein>
<reference evidence="1" key="1">
    <citation type="submission" date="2012-11" db="EMBL/GenBank/DDBJ databases">
        <title>Dependencies among metagenomic species, viruses, plasmids and units of genetic variation.</title>
        <authorList>
            <person name="Nielsen H.B."/>
            <person name="Almeida M."/>
            <person name="Juncker A.S."/>
            <person name="Rasmussen S."/>
            <person name="Li J."/>
            <person name="Sunagawa S."/>
            <person name="Plichta D."/>
            <person name="Gautier L."/>
            <person name="Le Chatelier E."/>
            <person name="Peletier E."/>
            <person name="Bonde I."/>
            <person name="Nielsen T."/>
            <person name="Manichanh C."/>
            <person name="Arumugam M."/>
            <person name="Batto J."/>
            <person name="Santos M.B.Q.D."/>
            <person name="Blom N."/>
            <person name="Borruel N."/>
            <person name="Burgdorf K.S."/>
            <person name="Boumezbeur F."/>
            <person name="Casellas F."/>
            <person name="Dore J."/>
            <person name="Guarner F."/>
            <person name="Hansen T."/>
            <person name="Hildebrand F."/>
            <person name="Kaas R.S."/>
            <person name="Kennedy S."/>
            <person name="Kristiansen K."/>
            <person name="Kultima J.R."/>
            <person name="Leonard P."/>
            <person name="Levenez F."/>
            <person name="Lund O."/>
            <person name="Moumen B."/>
            <person name="Le Paslier D."/>
            <person name="Pons N."/>
            <person name="Pedersen O."/>
            <person name="Prifti E."/>
            <person name="Qin J."/>
            <person name="Raes J."/>
            <person name="Tap J."/>
            <person name="Tims S."/>
            <person name="Ussery D.W."/>
            <person name="Yamada T."/>
            <person name="MetaHit consortium"/>
            <person name="Renault P."/>
            <person name="Sicheritz-Ponten T."/>
            <person name="Bork P."/>
            <person name="Wang J."/>
            <person name="Brunak S."/>
            <person name="Ehrlich S.D."/>
        </authorList>
    </citation>
    <scope>NUCLEOTIDE SEQUENCE [LARGE SCALE GENOMIC DNA]</scope>
</reference>
<dbReference type="RefSeq" id="WP_021718841.1">
    <property type="nucleotide sequence ID" value="NZ_DAJPFI010000001.1"/>
</dbReference>
<dbReference type="EMBL" id="CBDS010000102">
    <property type="protein sequence ID" value="CDB46928.1"/>
    <property type="molecule type" value="Genomic_DNA"/>
</dbReference>
<dbReference type="eggNOG" id="ENOG502ZPXP">
    <property type="taxonomic scope" value="Bacteria"/>
</dbReference>
<accession>R6I9M6</accession>
<name>R6I9M6_9FIRM</name>
<comment type="caution">
    <text evidence="1">The sequence shown here is derived from an EMBL/GenBank/DDBJ whole genome shotgun (WGS) entry which is preliminary data.</text>
</comment>
<sequence>MTTCNRRINFFSVRLGITIGNAIELISNPQEIRGRIDQGVDIINNLPFALNNNNSRYFRLPNGNDLSMYIDSYLNGIIEGRIVLCRRSLLPEIEDSGNLTSLQLAENAGLAEITHFKYFSNFNILGVEYNFYGPKSGNIVEYFQNKLIGCIDMFRVTSVIDNTWSELLNSDRYQLSMFGFKATRNAADSIRRLNNSLGEAFDAAASIEDVEEIELIVRRRSRSRESFSPEGFCWRNLFENNFMHREEFEKLSVGLVEDGHNRTLNLLEDKLCVNKVVRVVEGRTRSLESTSVYAAISSAFEDCRDQLILQGRIE</sequence>
<organism evidence="1">
    <name type="scientific">Phascolarctobacterium faecium</name>
    <dbReference type="NCBI Taxonomy" id="33025"/>
    <lineage>
        <taxon>Bacteria</taxon>
        <taxon>Bacillati</taxon>
        <taxon>Bacillota</taxon>
        <taxon>Negativicutes</taxon>
        <taxon>Acidaminococcales</taxon>
        <taxon>Acidaminococcaceae</taxon>
        <taxon>Phascolarctobacterium</taxon>
    </lineage>
</organism>
<evidence type="ECO:0000313" key="1">
    <source>
        <dbReference type="EMBL" id="CDB46928.1"/>
    </source>
</evidence>
<dbReference type="HOGENOM" id="CLU_075078_0_0_9"/>